<gene>
    <name evidence="1" type="ORF">OIU77_022762</name>
</gene>
<name>A0ABQ9C3G2_9ROSI</name>
<dbReference type="EMBL" id="JAPFFI010000005">
    <property type="protein sequence ID" value="KAJ6393360.1"/>
    <property type="molecule type" value="Genomic_DNA"/>
</dbReference>
<comment type="caution">
    <text evidence="1">The sequence shown here is derived from an EMBL/GenBank/DDBJ whole genome shotgun (WGS) entry which is preliminary data.</text>
</comment>
<evidence type="ECO:0000313" key="2">
    <source>
        <dbReference type="Proteomes" id="UP001141253"/>
    </source>
</evidence>
<organism evidence="1 2">
    <name type="scientific">Salix suchowensis</name>
    <dbReference type="NCBI Taxonomy" id="1278906"/>
    <lineage>
        <taxon>Eukaryota</taxon>
        <taxon>Viridiplantae</taxon>
        <taxon>Streptophyta</taxon>
        <taxon>Embryophyta</taxon>
        <taxon>Tracheophyta</taxon>
        <taxon>Spermatophyta</taxon>
        <taxon>Magnoliopsida</taxon>
        <taxon>eudicotyledons</taxon>
        <taxon>Gunneridae</taxon>
        <taxon>Pentapetalae</taxon>
        <taxon>rosids</taxon>
        <taxon>fabids</taxon>
        <taxon>Malpighiales</taxon>
        <taxon>Salicaceae</taxon>
        <taxon>Saliceae</taxon>
        <taxon>Salix</taxon>
    </lineage>
</organism>
<keyword evidence="2" id="KW-1185">Reference proteome</keyword>
<dbReference type="Proteomes" id="UP001141253">
    <property type="component" value="Chromosome 1"/>
</dbReference>
<reference evidence="1" key="2">
    <citation type="journal article" date="2023" name="Int. J. Mol. Sci.">
        <title>De Novo Assembly and Annotation of 11 Diverse Shrub Willow (Salix) Genomes Reveals Novel Gene Organization in Sex-Linked Regions.</title>
        <authorList>
            <person name="Hyden B."/>
            <person name="Feng K."/>
            <person name="Yates T.B."/>
            <person name="Jawdy S."/>
            <person name="Cereghino C."/>
            <person name="Smart L.B."/>
            <person name="Muchero W."/>
        </authorList>
    </citation>
    <scope>NUCLEOTIDE SEQUENCE</scope>
    <source>
        <tissue evidence="1">Shoot tip</tissue>
    </source>
</reference>
<sequence>MESYPTILVFPLHKVDCWAWMFWHNPILILSSTPFMQRDMKLKKRSLDRNQRNFNLTSRSRLE</sequence>
<accession>A0ABQ9C3G2</accession>
<reference evidence="1" key="1">
    <citation type="submission" date="2022-10" db="EMBL/GenBank/DDBJ databases">
        <authorList>
            <person name="Hyden B.L."/>
            <person name="Feng K."/>
            <person name="Yates T."/>
            <person name="Jawdy S."/>
            <person name="Smart L.B."/>
            <person name="Muchero W."/>
        </authorList>
    </citation>
    <scope>NUCLEOTIDE SEQUENCE</scope>
    <source>
        <tissue evidence="1">Shoot tip</tissue>
    </source>
</reference>
<proteinExistence type="predicted"/>
<protein>
    <submittedName>
        <fullName evidence="1">Uncharacterized protein</fullName>
    </submittedName>
</protein>
<evidence type="ECO:0000313" key="1">
    <source>
        <dbReference type="EMBL" id="KAJ6393360.1"/>
    </source>
</evidence>